<name>A0AAV2GK97_9ROSI</name>
<evidence type="ECO:0000313" key="2">
    <source>
        <dbReference type="Proteomes" id="UP001497516"/>
    </source>
</evidence>
<protein>
    <submittedName>
        <fullName evidence="1">Uncharacterized protein</fullName>
    </submittedName>
</protein>
<gene>
    <name evidence="1" type="ORF">LTRI10_LOCUS50110</name>
</gene>
<proteinExistence type="predicted"/>
<reference evidence="1 2" key="1">
    <citation type="submission" date="2024-04" db="EMBL/GenBank/DDBJ databases">
        <authorList>
            <person name="Fracassetti M."/>
        </authorList>
    </citation>
    <scope>NUCLEOTIDE SEQUENCE [LARGE SCALE GENOMIC DNA]</scope>
</reference>
<accession>A0AAV2GK97</accession>
<dbReference type="Proteomes" id="UP001497516">
    <property type="component" value="Chromosome 9"/>
</dbReference>
<dbReference type="EMBL" id="OZ034822">
    <property type="protein sequence ID" value="CAL1410712.1"/>
    <property type="molecule type" value="Genomic_DNA"/>
</dbReference>
<evidence type="ECO:0000313" key="1">
    <source>
        <dbReference type="EMBL" id="CAL1410712.1"/>
    </source>
</evidence>
<dbReference type="AlphaFoldDB" id="A0AAV2GK97"/>
<keyword evidence="2" id="KW-1185">Reference proteome</keyword>
<organism evidence="1 2">
    <name type="scientific">Linum trigynum</name>
    <dbReference type="NCBI Taxonomy" id="586398"/>
    <lineage>
        <taxon>Eukaryota</taxon>
        <taxon>Viridiplantae</taxon>
        <taxon>Streptophyta</taxon>
        <taxon>Embryophyta</taxon>
        <taxon>Tracheophyta</taxon>
        <taxon>Spermatophyta</taxon>
        <taxon>Magnoliopsida</taxon>
        <taxon>eudicotyledons</taxon>
        <taxon>Gunneridae</taxon>
        <taxon>Pentapetalae</taxon>
        <taxon>rosids</taxon>
        <taxon>fabids</taxon>
        <taxon>Malpighiales</taxon>
        <taxon>Linaceae</taxon>
        <taxon>Linum</taxon>
    </lineage>
</organism>
<sequence>MNVPPDTPRTYVLEFPMSSSTPDIKANIHLLFSQRFRSRKNSVKDLPDKHPKLRRNIRLPQPDPTRLIHPTSQSPPVTILTIQIHRDVIRRFNRENPIRGRKPYQFILYILARQRDGLNGSTGSWIKPLTEFLIISSSLPLLDHLLHLQTLTIRNHTRVVDWKKGMLLGESSWTLAEGPSDHYQFANTTLIPTIDGQRGYFATPKRDENGPEQ</sequence>